<dbReference type="Proteomes" id="UP000708208">
    <property type="component" value="Unassembled WGS sequence"/>
</dbReference>
<dbReference type="AlphaFoldDB" id="A0A8J2J811"/>
<gene>
    <name evidence="1" type="ORF">AFUS01_LOCUS3486</name>
</gene>
<organism evidence="1 2">
    <name type="scientific">Allacma fusca</name>
    <dbReference type="NCBI Taxonomy" id="39272"/>
    <lineage>
        <taxon>Eukaryota</taxon>
        <taxon>Metazoa</taxon>
        <taxon>Ecdysozoa</taxon>
        <taxon>Arthropoda</taxon>
        <taxon>Hexapoda</taxon>
        <taxon>Collembola</taxon>
        <taxon>Symphypleona</taxon>
        <taxon>Sminthuridae</taxon>
        <taxon>Allacma</taxon>
    </lineage>
</organism>
<proteinExistence type="predicted"/>
<dbReference type="EMBL" id="CAJVCH010020977">
    <property type="protein sequence ID" value="CAG7690000.1"/>
    <property type="molecule type" value="Genomic_DNA"/>
</dbReference>
<evidence type="ECO:0000313" key="1">
    <source>
        <dbReference type="EMBL" id="CAG7690000.1"/>
    </source>
</evidence>
<feature type="non-terminal residue" evidence="1">
    <location>
        <position position="103"/>
    </location>
</feature>
<sequence>MKIRKELVAEEEHEIFIEEEADEIVEISVKPKRILIASNVVENQFYNNHHVPLLAETNINFTNKAEVEVPFQPVAYVPLNCEHVNQIYVTFIDENLIPIRLQE</sequence>
<protein>
    <submittedName>
        <fullName evidence="1">Uncharacterized protein</fullName>
    </submittedName>
</protein>
<reference evidence="1" key="1">
    <citation type="submission" date="2021-06" db="EMBL/GenBank/DDBJ databases">
        <authorList>
            <person name="Hodson N. C."/>
            <person name="Mongue J. A."/>
            <person name="Jaron S. K."/>
        </authorList>
    </citation>
    <scope>NUCLEOTIDE SEQUENCE</scope>
</reference>
<name>A0A8J2J811_9HEXA</name>
<evidence type="ECO:0000313" key="2">
    <source>
        <dbReference type="Proteomes" id="UP000708208"/>
    </source>
</evidence>
<comment type="caution">
    <text evidence="1">The sequence shown here is derived from an EMBL/GenBank/DDBJ whole genome shotgun (WGS) entry which is preliminary data.</text>
</comment>
<accession>A0A8J2J811</accession>
<keyword evidence="2" id="KW-1185">Reference proteome</keyword>